<dbReference type="Pfam" id="PF00528">
    <property type="entry name" value="BPD_transp_1"/>
    <property type="match status" value="1"/>
</dbReference>
<dbReference type="CDD" id="cd06261">
    <property type="entry name" value="TM_PBP2"/>
    <property type="match status" value="1"/>
</dbReference>
<dbReference type="AlphaFoldDB" id="A0A3M0I8J5"/>
<feature type="transmembrane region" description="Helical" evidence="9">
    <location>
        <begin position="38"/>
        <end position="63"/>
    </location>
</feature>
<proteinExistence type="inferred from homology"/>
<dbReference type="NCBIfam" id="TIGR02138">
    <property type="entry name" value="phosphate_pstC"/>
    <property type="match status" value="1"/>
</dbReference>
<dbReference type="SUPFAM" id="SSF161098">
    <property type="entry name" value="MetI-like"/>
    <property type="match status" value="1"/>
</dbReference>
<dbReference type="PANTHER" id="PTHR30425">
    <property type="entry name" value="PHOSPHATE TRANSPORT SYSTEM PERMEASE PROTEIN PST"/>
    <property type="match status" value="1"/>
</dbReference>
<dbReference type="InterPro" id="IPR051124">
    <property type="entry name" value="Phosphate_Transport_Permease"/>
</dbReference>
<evidence type="ECO:0000256" key="3">
    <source>
        <dbReference type="ARBA" id="ARBA00022448"/>
    </source>
</evidence>
<evidence type="ECO:0000256" key="6">
    <source>
        <dbReference type="ARBA" id="ARBA00022692"/>
    </source>
</evidence>
<evidence type="ECO:0000256" key="5">
    <source>
        <dbReference type="ARBA" id="ARBA00022592"/>
    </source>
</evidence>
<keyword evidence="6 9" id="KW-0812">Transmembrane</keyword>
<evidence type="ECO:0000313" key="13">
    <source>
        <dbReference type="EMBL" id="RMB82519.1"/>
    </source>
</evidence>
<feature type="domain" description="ABC transmembrane type-1" evidence="12">
    <location>
        <begin position="95"/>
        <end position="331"/>
    </location>
</feature>
<feature type="region of interest" description="Disordered" evidence="11">
    <location>
        <begin position="1"/>
        <end position="28"/>
    </location>
</feature>
<dbReference type="InterPro" id="IPR011864">
    <property type="entry name" value="Phosphate_PstC"/>
</dbReference>
<dbReference type="InterPro" id="IPR000515">
    <property type="entry name" value="MetI-like"/>
</dbReference>
<accession>A0A3M0I8J5</accession>
<evidence type="ECO:0000256" key="10">
    <source>
        <dbReference type="RuleBase" id="RU363054"/>
    </source>
</evidence>
<dbReference type="OrthoDB" id="9785113at2"/>
<dbReference type="GO" id="GO:0005886">
    <property type="term" value="C:plasma membrane"/>
    <property type="evidence" value="ECO:0007669"/>
    <property type="project" value="UniProtKB-SubCell"/>
</dbReference>
<evidence type="ECO:0000256" key="4">
    <source>
        <dbReference type="ARBA" id="ARBA00022475"/>
    </source>
</evidence>
<feature type="transmembrane region" description="Helical" evidence="9">
    <location>
        <begin position="192"/>
        <end position="213"/>
    </location>
</feature>
<keyword evidence="3 9" id="KW-0813">Transport</keyword>
<evidence type="ECO:0000313" key="14">
    <source>
        <dbReference type="Proteomes" id="UP000270471"/>
    </source>
</evidence>
<dbReference type="GO" id="GO:0006817">
    <property type="term" value="P:phosphate ion transport"/>
    <property type="evidence" value="ECO:0007669"/>
    <property type="project" value="UniProtKB-KW"/>
</dbReference>
<name>A0A3M0I8J5_9ACTN</name>
<feature type="transmembrane region" description="Helical" evidence="9">
    <location>
        <begin position="89"/>
        <end position="120"/>
    </location>
</feature>
<evidence type="ECO:0000256" key="11">
    <source>
        <dbReference type="SAM" id="MobiDB-lite"/>
    </source>
</evidence>
<gene>
    <name evidence="13" type="primary">pstC</name>
    <name evidence="13" type="ORF">CTZ28_29175</name>
</gene>
<dbReference type="PROSITE" id="PS50928">
    <property type="entry name" value="ABC_TM1"/>
    <property type="match status" value="1"/>
</dbReference>
<evidence type="ECO:0000256" key="9">
    <source>
        <dbReference type="RuleBase" id="RU363032"/>
    </source>
</evidence>
<feature type="compositionally biased region" description="Basic and acidic residues" evidence="11">
    <location>
        <begin position="16"/>
        <end position="28"/>
    </location>
</feature>
<evidence type="ECO:0000256" key="8">
    <source>
        <dbReference type="ARBA" id="ARBA00023136"/>
    </source>
</evidence>
<comment type="caution">
    <text evidence="13">The sequence shown here is derived from an EMBL/GenBank/DDBJ whole genome shotgun (WGS) entry which is preliminary data.</text>
</comment>
<sequence length="346" mass="36123">MSVVAPGLGQSSGPEPEARPDDGAKRAPRGRIEPVDRVFRAALGGSGAIVLAIMLLVGVFLTYRAAQALGVAKFSFLTTSAWEPDSRHFGIAAVLTGTVLIGVTAIVLAVPLALGTALYISEYAPRRLRRTLISLVDLMAAVPSVVFGLWGAFFLQGHVVGLSRWISTYFGWIPVFQVDGADPHDPLQANTVYTSSTFIAGIVVALMVTPIACSVMRETFSQAPAGEREGALALGSTRWGMIRAVVLPYGRGGVIGGTMLGLGRAFGETIAVYMIISPVFEVQPHILQNGANSVSALIALRYGSASDFGMSALMAAGLALFLLTLVVNFIASSIAARGRSGAGTEA</sequence>
<comment type="function">
    <text evidence="10">Part of the binding-protein-dependent transport system for phosphate; probably responsible for the translocation of the substrate across the membrane.</text>
</comment>
<dbReference type="Proteomes" id="UP000270471">
    <property type="component" value="Unassembled WGS sequence"/>
</dbReference>
<keyword evidence="5 10" id="KW-0592">Phosphate transport</keyword>
<dbReference type="RefSeq" id="WP_121892738.1">
    <property type="nucleotide sequence ID" value="NZ_PENI01000022.1"/>
</dbReference>
<evidence type="ECO:0000256" key="1">
    <source>
        <dbReference type="ARBA" id="ARBA00004651"/>
    </source>
</evidence>
<comment type="subcellular location">
    <subcellularLocation>
        <location evidence="1 9">Cell membrane</location>
        <topology evidence="1 9">Multi-pass membrane protein</topology>
    </subcellularLocation>
</comment>
<dbReference type="EMBL" id="PENI01000022">
    <property type="protein sequence ID" value="RMB82519.1"/>
    <property type="molecule type" value="Genomic_DNA"/>
</dbReference>
<keyword evidence="4 10" id="KW-1003">Cell membrane</keyword>
<dbReference type="Gene3D" id="1.10.3720.10">
    <property type="entry name" value="MetI-like"/>
    <property type="match status" value="1"/>
</dbReference>
<comment type="caution">
    <text evidence="10">Lacks conserved residue(s) required for the propagation of feature annotation.</text>
</comment>
<feature type="transmembrane region" description="Helical" evidence="9">
    <location>
        <begin position="132"/>
        <end position="155"/>
    </location>
</feature>
<keyword evidence="7 9" id="KW-1133">Transmembrane helix</keyword>
<dbReference type="PANTHER" id="PTHR30425:SF1">
    <property type="entry name" value="PHOSPHATE TRANSPORT SYSTEM PERMEASE PROTEIN PSTC"/>
    <property type="match status" value="1"/>
</dbReference>
<dbReference type="GO" id="GO:0005315">
    <property type="term" value="F:phosphate transmembrane transporter activity"/>
    <property type="evidence" value="ECO:0007669"/>
    <property type="project" value="InterPro"/>
</dbReference>
<comment type="similarity">
    <text evidence="2 10">Belongs to the binding-protein-dependent transport system permease family. CysTW subfamily.</text>
</comment>
<feature type="transmembrane region" description="Helical" evidence="9">
    <location>
        <begin position="308"/>
        <end position="331"/>
    </location>
</feature>
<evidence type="ECO:0000256" key="7">
    <source>
        <dbReference type="ARBA" id="ARBA00022989"/>
    </source>
</evidence>
<keyword evidence="8 9" id="KW-0472">Membrane</keyword>
<reference evidence="13 14" key="1">
    <citation type="submission" date="2017-11" db="EMBL/GenBank/DDBJ databases">
        <title>Draft genome of actinobacteria isolated from guarana (Paullinia cupana (Mart.) Ducke.</title>
        <authorList>
            <person name="Siqueira K.A."/>
            <person name="Liotti R.G."/>
            <person name="Mendes T.A.O."/>
            <person name="Soares M.A."/>
        </authorList>
    </citation>
    <scope>NUCLEOTIDE SEQUENCE [LARGE SCALE GENOMIC DNA]</scope>
    <source>
        <strain evidence="13 14">193</strain>
    </source>
</reference>
<evidence type="ECO:0000256" key="2">
    <source>
        <dbReference type="ARBA" id="ARBA00007069"/>
    </source>
</evidence>
<keyword evidence="14" id="KW-1185">Reference proteome</keyword>
<organism evidence="13 14">
    <name type="scientific">Streptomyces shenzhenensis</name>
    <dbReference type="NCBI Taxonomy" id="943815"/>
    <lineage>
        <taxon>Bacteria</taxon>
        <taxon>Bacillati</taxon>
        <taxon>Actinomycetota</taxon>
        <taxon>Actinomycetes</taxon>
        <taxon>Kitasatosporales</taxon>
        <taxon>Streptomycetaceae</taxon>
        <taxon>Streptomyces</taxon>
    </lineage>
</organism>
<evidence type="ECO:0000259" key="12">
    <source>
        <dbReference type="PROSITE" id="PS50928"/>
    </source>
</evidence>
<dbReference type="InterPro" id="IPR035906">
    <property type="entry name" value="MetI-like_sf"/>
</dbReference>
<protein>
    <recommendedName>
        <fullName evidence="10">Phosphate transport system permease protein</fullName>
    </recommendedName>
</protein>